<keyword evidence="3" id="KW-1185">Reference proteome</keyword>
<feature type="transmembrane region" description="Helical" evidence="1">
    <location>
        <begin position="22"/>
        <end position="45"/>
    </location>
</feature>
<dbReference type="RefSeq" id="WP_203738531.1">
    <property type="nucleotide sequence ID" value="NZ_BAAAUC010000013.1"/>
</dbReference>
<feature type="transmembrane region" description="Helical" evidence="1">
    <location>
        <begin position="160"/>
        <end position="182"/>
    </location>
</feature>
<keyword evidence="1" id="KW-0812">Transmembrane</keyword>
<keyword evidence="1" id="KW-0472">Membrane</keyword>
<feature type="transmembrane region" description="Helical" evidence="1">
    <location>
        <begin position="202"/>
        <end position="219"/>
    </location>
</feature>
<dbReference type="EMBL" id="BOMH01000007">
    <property type="protein sequence ID" value="GID63059.1"/>
    <property type="molecule type" value="Genomic_DNA"/>
</dbReference>
<evidence type="ECO:0000313" key="3">
    <source>
        <dbReference type="Proteomes" id="UP000619479"/>
    </source>
</evidence>
<proteinExistence type="predicted"/>
<evidence type="ECO:0000256" key="1">
    <source>
        <dbReference type="SAM" id="Phobius"/>
    </source>
</evidence>
<reference evidence="2" key="1">
    <citation type="submission" date="2021-01" db="EMBL/GenBank/DDBJ databases">
        <title>Whole genome shotgun sequence of Actinoplanes cyaneus NBRC 14990.</title>
        <authorList>
            <person name="Komaki H."/>
            <person name="Tamura T."/>
        </authorList>
    </citation>
    <scope>NUCLEOTIDE SEQUENCE</scope>
    <source>
        <strain evidence="2">NBRC 14990</strain>
    </source>
</reference>
<name>A0A919ICL3_9ACTN</name>
<organism evidence="2 3">
    <name type="scientific">Actinoplanes cyaneus</name>
    <dbReference type="NCBI Taxonomy" id="52696"/>
    <lineage>
        <taxon>Bacteria</taxon>
        <taxon>Bacillati</taxon>
        <taxon>Actinomycetota</taxon>
        <taxon>Actinomycetes</taxon>
        <taxon>Micromonosporales</taxon>
        <taxon>Micromonosporaceae</taxon>
        <taxon>Actinoplanes</taxon>
    </lineage>
</organism>
<accession>A0A919ICL3</accession>
<evidence type="ECO:0000313" key="2">
    <source>
        <dbReference type="EMBL" id="GID63059.1"/>
    </source>
</evidence>
<keyword evidence="1" id="KW-1133">Transmembrane helix</keyword>
<sequence>MSILATDDQHVGHHLWPRVRRWIAVLVVALTFAALLAAGGAWLGWRSAPALPGDRQARELVAAFVPGMSVDAADRNDMIFGSADPQVGELIGGVDEYDPGWVSLYAAWPGPDIAAARVALDQGGWETREDPATGAVTARRDSLELSVYSDGVIFHRPEPALVPMLALIGWGGGLLLGGWVALRFSRRSQPSQARFLARTGTVLLLLCTIEVTVGLLLPWPAPTPPDGPSALWEPYMSMLVRPFALAGLLCWVLAGVLRWSPRAARSTREWTHFLFG</sequence>
<comment type="caution">
    <text evidence="2">The sequence shown here is derived from an EMBL/GenBank/DDBJ whole genome shotgun (WGS) entry which is preliminary data.</text>
</comment>
<gene>
    <name evidence="2" type="ORF">Acy02nite_09400</name>
</gene>
<feature type="transmembrane region" description="Helical" evidence="1">
    <location>
        <begin position="239"/>
        <end position="259"/>
    </location>
</feature>
<dbReference type="Proteomes" id="UP000619479">
    <property type="component" value="Unassembled WGS sequence"/>
</dbReference>
<protein>
    <submittedName>
        <fullName evidence="2">Uncharacterized protein</fullName>
    </submittedName>
</protein>
<dbReference type="AlphaFoldDB" id="A0A919ICL3"/>